<sequence length="475" mass="50577">MSLRVLVAASLLGVGALPGISQAQTTPRIASAGMQPLPLPGQARVLTLGEAERLLIERNLTVIAAQRGIDVARAQRLVASSIPPMELSVGNMIGEFNETRYAGLRGSRFHGPNNNVNVGLTAVIELGGKRELRTRYATENIAVAEAQVLDALRNQIFNLRQNFIAALAARANLEVAIANRGSLDRTENLLRRQVRDGALPEGDLLRFQASRLPFEAEVTSAAQAYVAAVAQVAVGLALDAAAPVPAAAPSRDATRVPLPAMAIDVRGRFDTMPDIGVSRGTLGDAVQSRPDVVVASRQASAAGANTTLAESQRWRDVTVNGGWTRTRLSQDLPEATQPLIANHQFTMNLSVPLFTSRITRGNIGVAQGEQSASEAQARNALLQARADFATAWSAYEQARALLRLYTGGALTRAEQAYRSSEQAYLAGGRNLLDVLDALRTLNETRVAANNARSAYLTALAQLEFATGVDGVAPRL</sequence>
<feature type="signal peptide" evidence="2">
    <location>
        <begin position="1"/>
        <end position="23"/>
    </location>
</feature>
<evidence type="ECO:0000256" key="1">
    <source>
        <dbReference type="ARBA" id="ARBA00007613"/>
    </source>
</evidence>
<comment type="similarity">
    <text evidence="1">Belongs to the outer membrane factor (OMF) (TC 1.B.17) family.</text>
</comment>
<protein>
    <submittedName>
        <fullName evidence="3">TolC family protein</fullName>
    </submittedName>
</protein>
<feature type="chain" id="PRO_5045444139" evidence="2">
    <location>
        <begin position="24"/>
        <end position="475"/>
    </location>
</feature>
<dbReference type="SUPFAM" id="SSF56954">
    <property type="entry name" value="Outer membrane efflux proteins (OEP)"/>
    <property type="match status" value="1"/>
</dbReference>
<dbReference type="PANTHER" id="PTHR30203:SF24">
    <property type="entry name" value="BLR4935 PROTEIN"/>
    <property type="match status" value="1"/>
</dbReference>
<comment type="caution">
    <text evidence="3">The sequence shown here is derived from an EMBL/GenBank/DDBJ whole genome shotgun (WGS) entry which is preliminary data.</text>
</comment>
<reference evidence="3 4" key="1">
    <citation type="submission" date="2021-05" db="EMBL/GenBank/DDBJ databases">
        <title>Roseococcus sp. XZZS9, whole genome shotgun sequencing project.</title>
        <authorList>
            <person name="Zhao G."/>
            <person name="Shen L."/>
        </authorList>
    </citation>
    <scope>NUCLEOTIDE SEQUENCE [LARGE SCALE GENOMIC DNA]</scope>
    <source>
        <strain evidence="3 4">XZZS9</strain>
    </source>
</reference>
<keyword evidence="4" id="KW-1185">Reference proteome</keyword>
<dbReference type="EMBL" id="JAHCDA010000001">
    <property type="protein sequence ID" value="MBS7809781.1"/>
    <property type="molecule type" value="Genomic_DNA"/>
</dbReference>
<accession>A0ABS5Q7Y4</accession>
<evidence type="ECO:0000313" key="4">
    <source>
        <dbReference type="Proteomes" id="UP000766336"/>
    </source>
</evidence>
<dbReference type="Pfam" id="PF02321">
    <property type="entry name" value="OEP"/>
    <property type="match status" value="1"/>
</dbReference>
<evidence type="ECO:0000256" key="2">
    <source>
        <dbReference type="SAM" id="SignalP"/>
    </source>
</evidence>
<keyword evidence="2" id="KW-0732">Signal</keyword>
<name>A0ABS5Q7Y4_9PROT</name>
<evidence type="ECO:0000313" key="3">
    <source>
        <dbReference type="EMBL" id="MBS7809781.1"/>
    </source>
</evidence>
<dbReference type="InterPro" id="IPR003423">
    <property type="entry name" value="OMP_efflux"/>
</dbReference>
<dbReference type="InterPro" id="IPR010131">
    <property type="entry name" value="MdtP/NodT-like"/>
</dbReference>
<gene>
    <name evidence="3" type="ORF">KHU32_02455</name>
</gene>
<dbReference type="Gene3D" id="1.20.1600.10">
    <property type="entry name" value="Outer membrane efflux proteins (OEP)"/>
    <property type="match status" value="1"/>
</dbReference>
<organism evidence="3 4">
    <name type="scientific">Roseococcus pinisoli</name>
    <dbReference type="NCBI Taxonomy" id="2835040"/>
    <lineage>
        <taxon>Bacteria</taxon>
        <taxon>Pseudomonadati</taxon>
        <taxon>Pseudomonadota</taxon>
        <taxon>Alphaproteobacteria</taxon>
        <taxon>Acetobacterales</taxon>
        <taxon>Roseomonadaceae</taxon>
        <taxon>Roseococcus</taxon>
    </lineage>
</organism>
<proteinExistence type="inferred from homology"/>
<dbReference type="Proteomes" id="UP000766336">
    <property type="component" value="Unassembled WGS sequence"/>
</dbReference>
<dbReference type="PANTHER" id="PTHR30203">
    <property type="entry name" value="OUTER MEMBRANE CATION EFFLUX PROTEIN"/>
    <property type="match status" value="1"/>
</dbReference>
<dbReference type="RefSeq" id="WP_213668448.1">
    <property type="nucleotide sequence ID" value="NZ_JAHCDA010000001.1"/>
</dbReference>